<reference evidence="1" key="1">
    <citation type="submission" date="2022-10" db="EMBL/GenBank/DDBJ databases">
        <title>Culturing micro-colonial fungi from biological soil crusts in the Mojave desert and describing Neophaeococcomyces mojavensis, and introducing the new genera and species Taxawa tesnikishii.</title>
        <authorList>
            <person name="Kurbessoian T."/>
            <person name="Stajich J.E."/>
        </authorList>
    </citation>
    <scope>NUCLEOTIDE SEQUENCE</scope>
    <source>
        <strain evidence="1">JES_115</strain>
    </source>
</reference>
<evidence type="ECO:0000313" key="2">
    <source>
        <dbReference type="Proteomes" id="UP001172680"/>
    </source>
</evidence>
<proteinExistence type="predicted"/>
<sequence length="443" mass="49514">MKADSSTMQHKRESRSTFMSPLLTAFAVAQLVVVGFTLVHGAPSSEEACIGARFNFNQTYTPFSADSFFTPTLAFGSFSFSTAKTIDIIWDLFIGRGGQAVLMYIAYRVFTRSLVFSMESRPTPYQVFAAIAFDTVSMNTIHILGKECVAPWQRTRRRRLTIVGLIFASSYILAFPTLISALTGYDATYRPYVNVTDGSMVPLSSFEDADWVVWDGSRVGLADGALILVDSSSSLFSPIPTINSTSIATYKRNYYDSPQGLKPSNGSSNLTLGKTTYYLDWPYLNIEELVDTLVYQGQNYSKSFVAENGVCQPGKAYRWGFSSQILFFFSIFHMLWICVMWTIWGDARKNSHLARQGYTIATYRAVIDLSKAIRHEIGEDCDVLSEKDLQSRLHHSGNGMLFQRAGVDNLDVGIELNQLLPDNEANKSANQSTNTSLYDGRWM</sequence>
<keyword evidence="2" id="KW-1185">Reference proteome</keyword>
<dbReference type="EMBL" id="JAPDRP010000013">
    <property type="protein sequence ID" value="KAJ9642497.1"/>
    <property type="molecule type" value="Genomic_DNA"/>
</dbReference>
<gene>
    <name evidence="1" type="ORF">H2199_004878</name>
</gene>
<protein>
    <submittedName>
        <fullName evidence="1">Uncharacterized protein</fullName>
    </submittedName>
</protein>
<dbReference type="Proteomes" id="UP001172680">
    <property type="component" value="Unassembled WGS sequence"/>
</dbReference>
<accession>A0ACC2Z5J1</accession>
<organism evidence="1 2">
    <name type="scientific">Coniosporium tulheliwenetii</name>
    <dbReference type="NCBI Taxonomy" id="3383036"/>
    <lineage>
        <taxon>Eukaryota</taxon>
        <taxon>Fungi</taxon>
        <taxon>Dikarya</taxon>
        <taxon>Ascomycota</taxon>
        <taxon>Pezizomycotina</taxon>
        <taxon>Dothideomycetes</taxon>
        <taxon>Dothideomycetes incertae sedis</taxon>
        <taxon>Coniosporium</taxon>
    </lineage>
</organism>
<name>A0ACC2Z5J1_9PEZI</name>
<evidence type="ECO:0000313" key="1">
    <source>
        <dbReference type="EMBL" id="KAJ9642497.1"/>
    </source>
</evidence>
<comment type="caution">
    <text evidence="1">The sequence shown here is derived from an EMBL/GenBank/DDBJ whole genome shotgun (WGS) entry which is preliminary data.</text>
</comment>